<dbReference type="KEGG" id="apra:G3A50_14745"/>
<accession>A0A6P1YNC0</accession>
<keyword evidence="5" id="KW-1185">Reference proteome</keyword>
<reference evidence="4 5" key="1">
    <citation type="submission" date="2020-02" db="EMBL/GenBank/DDBJ databases">
        <authorList>
            <person name="Li G."/>
        </authorList>
    </citation>
    <scope>NUCLEOTIDE SEQUENCE [LARGE SCALE GENOMIC DNA]</scope>
    <source>
        <strain evidence="4 5">DSM 102029</strain>
    </source>
</reference>
<proteinExistence type="predicted"/>
<dbReference type="RefSeq" id="WP_163075974.1">
    <property type="nucleotide sequence ID" value="NZ_CP048630.1"/>
</dbReference>
<evidence type="ECO:0000256" key="1">
    <source>
        <dbReference type="SAM" id="MobiDB-lite"/>
    </source>
</evidence>
<protein>
    <submittedName>
        <fullName evidence="4">GyrI-like domain-containing protein</fullName>
    </submittedName>
</protein>
<dbReference type="SMART" id="SM00871">
    <property type="entry name" value="AraC_E_bind"/>
    <property type="match status" value="1"/>
</dbReference>
<dbReference type="Proteomes" id="UP000464751">
    <property type="component" value="Chromosome"/>
</dbReference>
<evidence type="ECO:0000313" key="4">
    <source>
        <dbReference type="EMBL" id="QIB34829.1"/>
    </source>
</evidence>
<feature type="signal peptide" evidence="2">
    <location>
        <begin position="1"/>
        <end position="31"/>
    </location>
</feature>
<sequence length="263" mass="27756">MSTVLLLPRLLPARLALACALVLAGLPAARAQTPDASAQPPAVDAPAADAPASDAPSSEGPSGEMPDGEPPAAAAEPPMDDDNMVAPPVVDPKAVETQAVPPGGDPLKRPDGFGDAAVMQPVPVLMKQGYSNWDQGFQSIVSAVTEIDAELARLKLTPTGAPFILYTSTDDGGFQFEAEVPFTGATTEKPKEGFAFSASPAGKAMRFTHRGPYDAMDPTYEQISNLLDAKDLEAQDLYIEEYRSDPRTTPQDDLVIDIWVPLK</sequence>
<feature type="chain" id="PRO_5026914092" evidence="2">
    <location>
        <begin position="32"/>
        <end position="263"/>
    </location>
</feature>
<feature type="region of interest" description="Disordered" evidence="1">
    <location>
        <begin position="33"/>
        <end position="88"/>
    </location>
</feature>
<dbReference type="Gene3D" id="3.20.80.10">
    <property type="entry name" value="Regulatory factor, effector binding domain"/>
    <property type="match status" value="1"/>
</dbReference>
<gene>
    <name evidence="4" type="ORF">G3A50_14745</name>
</gene>
<dbReference type="Pfam" id="PF06445">
    <property type="entry name" value="GyrI-like"/>
    <property type="match status" value="1"/>
</dbReference>
<feature type="domain" description="AraC effector-binding" evidence="3">
    <location>
        <begin position="119"/>
        <end position="263"/>
    </location>
</feature>
<dbReference type="SUPFAM" id="SSF55136">
    <property type="entry name" value="Probable bacterial effector-binding domain"/>
    <property type="match status" value="1"/>
</dbReference>
<evidence type="ECO:0000259" key="3">
    <source>
        <dbReference type="SMART" id="SM00871"/>
    </source>
</evidence>
<dbReference type="InterPro" id="IPR011256">
    <property type="entry name" value="Reg_factor_effector_dom_sf"/>
</dbReference>
<dbReference type="InterPro" id="IPR010499">
    <property type="entry name" value="AraC_E-bd"/>
</dbReference>
<name>A0A6P1YNC0_9HYPH</name>
<evidence type="ECO:0000256" key="2">
    <source>
        <dbReference type="SAM" id="SignalP"/>
    </source>
</evidence>
<dbReference type="InterPro" id="IPR029442">
    <property type="entry name" value="GyrI-like"/>
</dbReference>
<keyword evidence="2" id="KW-0732">Signal</keyword>
<dbReference type="EMBL" id="CP048630">
    <property type="protein sequence ID" value="QIB34829.1"/>
    <property type="molecule type" value="Genomic_DNA"/>
</dbReference>
<organism evidence="4 5">
    <name type="scientific">Ancylobacter pratisalsi</name>
    <dbReference type="NCBI Taxonomy" id="1745854"/>
    <lineage>
        <taxon>Bacteria</taxon>
        <taxon>Pseudomonadati</taxon>
        <taxon>Pseudomonadota</taxon>
        <taxon>Alphaproteobacteria</taxon>
        <taxon>Hyphomicrobiales</taxon>
        <taxon>Xanthobacteraceae</taxon>
        <taxon>Ancylobacter</taxon>
    </lineage>
</organism>
<evidence type="ECO:0000313" key="5">
    <source>
        <dbReference type="Proteomes" id="UP000464751"/>
    </source>
</evidence>
<feature type="compositionally biased region" description="Low complexity" evidence="1">
    <location>
        <begin position="33"/>
        <end position="58"/>
    </location>
</feature>
<dbReference type="AlphaFoldDB" id="A0A6P1YNC0"/>